<feature type="transmembrane region" description="Helical" evidence="6">
    <location>
        <begin position="77"/>
        <end position="95"/>
    </location>
</feature>
<keyword evidence="4 6" id="KW-1133">Transmembrane helix</keyword>
<accession>A0ABD6EYU2</accession>
<evidence type="ECO:0000256" key="2">
    <source>
        <dbReference type="ARBA" id="ARBA00007018"/>
    </source>
</evidence>
<feature type="transmembrane region" description="Helical" evidence="6">
    <location>
        <begin position="131"/>
        <end position="148"/>
    </location>
</feature>
<dbReference type="Proteomes" id="UP001608902">
    <property type="component" value="Unassembled WGS sequence"/>
</dbReference>
<evidence type="ECO:0000256" key="5">
    <source>
        <dbReference type="ARBA" id="ARBA00023136"/>
    </source>
</evidence>
<protein>
    <submittedName>
        <fullName evidence="7">Uncharacterized protein</fullName>
    </submittedName>
</protein>
<keyword evidence="5 6" id="KW-0472">Membrane</keyword>
<reference evidence="7 8" key="1">
    <citation type="submission" date="2024-08" db="EMBL/GenBank/DDBJ databases">
        <title>Gnathostoma spinigerum genome.</title>
        <authorList>
            <person name="Gonzalez-Bertolin B."/>
            <person name="Monzon S."/>
            <person name="Zaballos A."/>
            <person name="Jimenez P."/>
            <person name="Dekumyoy P."/>
            <person name="Varona S."/>
            <person name="Cuesta I."/>
            <person name="Sumanam S."/>
            <person name="Adisakwattana P."/>
            <person name="Gasser R.B."/>
            <person name="Hernandez-Gonzalez A."/>
            <person name="Young N.D."/>
            <person name="Perteguer M.J."/>
        </authorList>
    </citation>
    <scope>NUCLEOTIDE SEQUENCE [LARGE SCALE GENOMIC DNA]</scope>
    <source>
        <strain evidence="7">AL3</strain>
        <tissue evidence="7">Liver</tissue>
    </source>
</reference>
<comment type="caution">
    <text evidence="7">The sequence shown here is derived from an EMBL/GenBank/DDBJ whole genome shotgun (WGS) entry which is preliminary data.</text>
</comment>
<dbReference type="Pfam" id="PF03006">
    <property type="entry name" value="HlyIII"/>
    <property type="match status" value="1"/>
</dbReference>
<name>A0ABD6EYU2_9BILA</name>
<organism evidence="7 8">
    <name type="scientific">Gnathostoma spinigerum</name>
    <dbReference type="NCBI Taxonomy" id="75299"/>
    <lineage>
        <taxon>Eukaryota</taxon>
        <taxon>Metazoa</taxon>
        <taxon>Ecdysozoa</taxon>
        <taxon>Nematoda</taxon>
        <taxon>Chromadorea</taxon>
        <taxon>Rhabditida</taxon>
        <taxon>Spirurina</taxon>
        <taxon>Gnathostomatomorpha</taxon>
        <taxon>Gnathostomatoidea</taxon>
        <taxon>Gnathostomatidae</taxon>
        <taxon>Gnathostoma</taxon>
    </lineage>
</organism>
<evidence type="ECO:0000313" key="8">
    <source>
        <dbReference type="Proteomes" id="UP001608902"/>
    </source>
</evidence>
<feature type="transmembrane region" description="Helical" evidence="6">
    <location>
        <begin position="101"/>
        <end position="119"/>
    </location>
</feature>
<dbReference type="AlphaFoldDB" id="A0ABD6EYU2"/>
<dbReference type="InterPro" id="IPR004254">
    <property type="entry name" value="AdipoR/HlyIII-related"/>
</dbReference>
<gene>
    <name evidence="7" type="ORF">AB6A40_008144</name>
</gene>
<dbReference type="EMBL" id="JBGFUD010007198">
    <property type="protein sequence ID" value="MFH4981435.1"/>
    <property type="molecule type" value="Genomic_DNA"/>
</dbReference>
<dbReference type="PANTHER" id="PTHR20855:SF3">
    <property type="entry name" value="LD03007P"/>
    <property type="match status" value="1"/>
</dbReference>
<evidence type="ECO:0000256" key="4">
    <source>
        <dbReference type="ARBA" id="ARBA00022989"/>
    </source>
</evidence>
<proteinExistence type="inferred from homology"/>
<keyword evidence="8" id="KW-1185">Reference proteome</keyword>
<comment type="subcellular location">
    <subcellularLocation>
        <location evidence="1">Membrane</location>
        <topology evidence="1">Multi-pass membrane protein</topology>
    </subcellularLocation>
</comment>
<evidence type="ECO:0000256" key="3">
    <source>
        <dbReference type="ARBA" id="ARBA00022692"/>
    </source>
</evidence>
<dbReference type="PANTHER" id="PTHR20855">
    <property type="entry name" value="ADIPOR/PROGESTIN RECEPTOR-RELATED"/>
    <property type="match status" value="1"/>
</dbReference>
<feature type="transmembrane region" description="Helical" evidence="6">
    <location>
        <begin position="51"/>
        <end position="70"/>
    </location>
</feature>
<keyword evidence="3 6" id="KW-0812">Transmembrane</keyword>
<feature type="transmembrane region" description="Helical" evidence="6">
    <location>
        <begin position="21"/>
        <end position="39"/>
    </location>
</feature>
<evidence type="ECO:0000313" key="7">
    <source>
        <dbReference type="EMBL" id="MFH4981435.1"/>
    </source>
</evidence>
<evidence type="ECO:0000256" key="1">
    <source>
        <dbReference type="ARBA" id="ARBA00004141"/>
    </source>
</evidence>
<comment type="similarity">
    <text evidence="2">Belongs to the ADIPOR family.</text>
</comment>
<dbReference type="GO" id="GO:0016020">
    <property type="term" value="C:membrane"/>
    <property type="evidence" value="ECO:0007669"/>
    <property type="project" value="UniProtKB-SubCell"/>
</dbReference>
<evidence type="ECO:0000256" key="6">
    <source>
        <dbReference type="SAM" id="Phobius"/>
    </source>
</evidence>
<sequence>MSTSYHTCELLFRPNKRRLRLYLHISDRAVIYFFIAASYTPWFTLRSHGYIGLNLVWMLAVLGILYQYAFHERFKTLETLIYLIASCVPALLFVFESNWDGFGLMGLGGFVYLTGVFFFKLDGVIPFAHAIWHLFVVLGATLHMYAVYTCLLGQQQQNSLHK</sequence>